<feature type="region of interest" description="Disordered" evidence="1">
    <location>
        <begin position="1"/>
        <end position="36"/>
    </location>
</feature>
<feature type="compositionally biased region" description="Acidic residues" evidence="1">
    <location>
        <begin position="304"/>
        <end position="328"/>
    </location>
</feature>
<reference evidence="2" key="1">
    <citation type="journal article" date="2009" name="Rice">
        <title>De Novo Next Generation Sequencing of Plant Genomes.</title>
        <authorList>
            <person name="Rounsley S."/>
            <person name="Marri P.R."/>
            <person name="Yu Y."/>
            <person name="He R."/>
            <person name="Sisneros N."/>
            <person name="Goicoechea J.L."/>
            <person name="Lee S.J."/>
            <person name="Angelova A."/>
            <person name="Kudrna D."/>
            <person name="Luo M."/>
            <person name="Affourtit J."/>
            <person name="Desany B."/>
            <person name="Knight J."/>
            <person name="Niazi F."/>
            <person name="Egholm M."/>
            <person name="Wing R.A."/>
        </authorList>
    </citation>
    <scope>NUCLEOTIDE SEQUENCE [LARGE SCALE GENOMIC DNA]</scope>
    <source>
        <strain evidence="2">cv. IRGC 105608</strain>
    </source>
</reference>
<keyword evidence="3" id="KW-1185">Reference proteome</keyword>
<reference evidence="2" key="2">
    <citation type="submission" date="2015-03" db="UniProtKB">
        <authorList>
            <consortium name="EnsemblPlants"/>
        </authorList>
    </citation>
    <scope>IDENTIFICATION</scope>
</reference>
<dbReference type="EnsemblPlants" id="OBART06G18800.1">
    <property type="protein sequence ID" value="OBART06G18800.1"/>
    <property type="gene ID" value="OBART06G18800"/>
</dbReference>
<dbReference type="PANTHER" id="PTHR37733:SF1">
    <property type="entry name" value="SMAD_FHA DOMAIN-CONTAINING PROTEIN"/>
    <property type="match status" value="1"/>
</dbReference>
<dbReference type="PANTHER" id="PTHR37733">
    <property type="entry name" value="SMAD/FHA DOMAIN-CONTAINING PROTEIN"/>
    <property type="match status" value="1"/>
</dbReference>
<dbReference type="Gramene" id="OBART06G18800.1">
    <property type="protein sequence ID" value="OBART06G18800.1"/>
    <property type="gene ID" value="OBART06G18800"/>
</dbReference>
<dbReference type="AlphaFoldDB" id="A0A0D3GHY4"/>
<evidence type="ECO:0000313" key="2">
    <source>
        <dbReference type="EnsemblPlants" id="OBART06G18800.1"/>
    </source>
</evidence>
<evidence type="ECO:0000256" key="1">
    <source>
        <dbReference type="SAM" id="MobiDB-lite"/>
    </source>
</evidence>
<feature type="compositionally biased region" description="Acidic residues" evidence="1">
    <location>
        <begin position="131"/>
        <end position="141"/>
    </location>
</feature>
<feature type="region of interest" description="Disordered" evidence="1">
    <location>
        <begin position="204"/>
        <end position="328"/>
    </location>
</feature>
<accession>A0A0D3GHY4</accession>
<dbReference type="HOGENOM" id="CLU_073454_0_0_1"/>
<dbReference type="PaxDb" id="65489-OBART06G18800.1"/>
<sequence>MELELEAADGGGGRSTAPPVSLSGDSPKAVLGRGAAADRTVVGRNPVVVRSVGGGGGGSRVFRRGEAGELRDGDGLALSLRSPSSVWAVRRSSSKGGDGDGDVEAEVLDAVARRERRTRERKERERRAAEEAMEVTADEEAAVAAEAASNGDSDAEAEDLNFDLASIEPVREFGFLSMGHEFDKYPKGRIRPPKDWNWFLEEVRKGSDDEDDEGGKFKGKGANKKNEGQREDEDWIGESEDKKDSLSRGSSVKRSKYVTRSKEPKKPRKEKTETKDKNKNSGDEVDEGDEDDEEDETLGGFIVNEEDEPMEEVSEEEEDEFDDDDDDD</sequence>
<dbReference type="Proteomes" id="UP000026960">
    <property type="component" value="Chromosome 6"/>
</dbReference>
<feature type="region of interest" description="Disordered" evidence="1">
    <location>
        <begin position="115"/>
        <end position="160"/>
    </location>
</feature>
<dbReference type="eggNOG" id="ENOG502RYC4">
    <property type="taxonomic scope" value="Eukaryota"/>
</dbReference>
<feature type="compositionally biased region" description="Basic and acidic residues" evidence="1">
    <location>
        <begin position="115"/>
        <end position="130"/>
    </location>
</feature>
<protein>
    <submittedName>
        <fullName evidence="2">Uncharacterized protein</fullName>
    </submittedName>
</protein>
<dbReference type="STRING" id="65489.A0A0D3GHY4"/>
<name>A0A0D3GHY4_9ORYZ</name>
<proteinExistence type="predicted"/>
<feature type="compositionally biased region" description="Acidic residues" evidence="1">
    <location>
        <begin position="283"/>
        <end position="297"/>
    </location>
</feature>
<evidence type="ECO:0000313" key="3">
    <source>
        <dbReference type="Proteomes" id="UP000026960"/>
    </source>
</evidence>
<feature type="compositionally biased region" description="Basic and acidic residues" evidence="1">
    <location>
        <begin position="260"/>
        <end position="282"/>
    </location>
</feature>
<organism evidence="2">
    <name type="scientific">Oryza barthii</name>
    <dbReference type="NCBI Taxonomy" id="65489"/>
    <lineage>
        <taxon>Eukaryota</taxon>
        <taxon>Viridiplantae</taxon>
        <taxon>Streptophyta</taxon>
        <taxon>Embryophyta</taxon>
        <taxon>Tracheophyta</taxon>
        <taxon>Spermatophyta</taxon>
        <taxon>Magnoliopsida</taxon>
        <taxon>Liliopsida</taxon>
        <taxon>Poales</taxon>
        <taxon>Poaceae</taxon>
        <taxon>BOP clade</taxon>
        <taxon>Oryzoideae</taxon>
        <taxon>Oryzeae</taxon>
        <taxon>Oryzinae</taxon>
        <taxon>Oryza</taxon>
    </lineage>
</organism>